<evidence type="ECO:0000256" key="1">
    <source>
        <dbReference type="SAM" id="MobiDB-lite"/>
    </source>
</evidence>
<feature type="domain" description="N-acetylmuramoyl-L-alanine amidase" evidence="2">
    <location>
        <begin position="22"/>
        <end position="159"/>
    </location>
</feature>
<protein>
    <recommendedName>
        <fullName evidence="2">N-acetylmuramoyl-L-alanine amidase domain-containing protein</fullName>
    </recommendedName>
</protein>
<accession>A0A0F8YKQ6</accession>
<evidence type="ECO:0000259" key="2">
    <source>
        <dbReference type="Pfam" id="PF01510"/>
    </source>
</evidence>
<dbReference type="EMBL" id="LAZR01068944">
    <property type="protein sequence ID" value="KKK48681.1"/>
    <property type="molecule type" value="Genomic_DNA"/>
</dbReference>
<feature type="compositionally biased region" description="Basic and acidic residues" evidence="1">
    <location>
        <begin position="142"/>
        <end position="160"/>
    </location>
</feature>
<name>A0A0F8YKQ6_9ZZZZ</name>
<dbReference type="Gene3D" id="3.40.80.10">
    <property type="entry name" value="Peptidoglycan recognition protein-like"/>
    <property type="match status" value="1"/>
</dbReference>
<dbReference type="AlphaFoldDB" id="A0A0F8YKQ6"/>
<dbReference type="GO" id="GO:0009253">
    <property type="term" value="P:peptidoglycan catabolic process"/>
    <property type="evidence" value="ECO:0007669"/>
    <property type="project" value="InterPro"/>
</dbReference>
<dbReference type="InterPro" id="IPR002502">
    <property type="entry name" value="Amidase_domain"/>
</dbReference>
<dbReference type="GO" id="GO:0008745">
    <property type="term" value="F:N-acetylmuramoyl-L-alanine amidase activity"/>
    <property type="evidence" value="ECO:0007669"/>
    <property type="project" value="InterPro"/>
</dbReference>
<dbReference type="InterPro" id="IPR036505">
    <property type="entry name" value="Amidase/PGRP_sf"/>
</dbReference>
<dbReference type="SUPFAM" id="SSF55846">
    <property type="entry name" value="N-acetylmuramoyl-L-alanine amidase-like"/>
    <property type="match status" value="1"/>
</dbReference>
<feature type="region of interest" description="Disordered" evidence="1">
    <location>
        <begin position="141"/>
        <end position="160"/>
    </location>
</feature>
<evidence type="ECO:0000313" key="3">
    <source>
        <dbReference type="EMBL" id="KKK48681.1"/>
    </source>
</evidence>
<organism evidence="3">
    <name type="scientific">marine sediment metagenome</name>
    <dbReference type="NCBI Taxonomy" id="412755"/>
    <lineage>
        <taxon>unclassified sequences</taxon>
        <taxon>metagenomes</taxon>
        <taxon>ecological metagenomes</taxon>
    </lineage>
</organism>
<comment type="caution">
    <text evidence="3">The sequence shown here is derived from an EMBL/GenBank/DDBJ whole genome shotgun (WGS) entry which is preliminary data.</text>
</comment>
<sequence length="240" mass="27076">MLAVDREFEALNHGTGWPPGLPRACMIHSTRSGQPNRTSLAGHRLETRSTINWFKSPESQASSNLIISPVEIVRMVSDDDYAWHAVEHSDYMWSIELTQALPTDPYLDGHYELAARAGRHYVSLGVPPIYLPHYSNGMEGFTGHEDSEQGVRDGKSDPGSEFDWDRFIAMIQQPEQETEMTTYKLFHTWNPAKLWNIQYDSGVPMWRRWVVTPEGAATLIAAHGEPETIDLAQLSTIPAL</sequence>
<reference evidence="3" key="1">
    <citation type="journal article" date="2015" name="Nature">
        <title>Complex archaea that bridge the gap between prokaryotes and eukaryotes.</title>
        <authorList>
            <person name="Spang A."/>
            <person name="Saw J.H."/>
            <person name="Jorgensen S.L."/>
            <person name="Zaremba-Niedzwiedzka K."/>
            <person name="Martijn J."/>
            <person name="Lind A.E."/>
            <person name="van Eijk R."/>
            <person name="Schleper C."/>
            <person name="Guy L."/>
            <person name="Ettema T.J."/>
        </authorList>
    </citation>
    <scope>NUCLEOTIDE SEQUENCE</scope>
</reference>
<dbReference type="Pfam" id="PF01510">
    <property type="entry name" value="Amidase_2"/>
    <property type="match status" value="1"/>
</dbReference>
<proteinExistence type="predicted"/>
<gene>
    <name evidence="3" type="ORF">LCGC14_3142690</name>
</gene>